<evidence type="ECO:0000313" key="3">
    <source>
        <dbReference type="EMBL" id="RUS69474.1"/>
    </source>
</evidence>
<reference evidence="3 4" key="1">
    <citation type="submission" date="2019-01" db="EMBL/GenBank/DDBJ databases">
        <title>A draft genome assembly of the solar-powered sea slug Elysia chlorotica.</title>
        <authorList>
            <person name="Cai H."/>
            <person name="Li Q."/>
            <person name="Fang X."/>
            <person name="Li J."/>
            <person name="Curtis N.E."/>
            <person name="Altenburger A."/>
            <person name="Shibata T."/>
            <person name="Feng M."/>
            <person name="Maeda T."/>
            <person name="Schwartz J.A."/>
            <person name="Shigenobu S."/>
            <person name="Lundholm N."/>
            <person name="Nishiyama T."/>
            <person name="Yang H."/>
            <person name="Hasebe M."/>
            <person name="Li S."/>
            <person name="Pierce S.K."/>
            <person name="Wang J."/>
        </authorList>
    </citation>
    <scope>NUCLEOTIDE SEQUENCE [LARGE SCALE GENOMIC DNA]</scope>
    <source>
        <strain evidence="3">EC2010</strain>
        <tissue evidence="3">Whole organism of an adult</tissue>
    </source>
</reference>
<dbReference type="GO" id="GO:0000785">
    <property type="term" value="C:chromatin"/>
    <property type="evidence" value="ECO:0007669"/>
    <property type="project" value="TreeGrafter"/>
</dbReference>
<dbReference type="OrthoDB" id="844594at2759"/>
<dbReference type="InterPro" id="IPR002720">
    <property type="entry name" value="RB_A"/>
</dbReference>
<sequence length="226" mass="23806">MGKIFCKHYAKGLLENDSFHRSLFACCLEIVIFSYNSQRTFPWIVDIFEFSSYQFYKVIEIIIRAEKGFSRDVVKHLNHVTPPSHMEAAELLSPGGGAAIVGATDRFSSPTPGNAKRRLFGVGPAAAVAVANSTTNPTFTTASISPSPGTSNAQVPVSNVLTGLVPPTPPPGVSIISTPSQLPVGTSLATTTSSALGSPSQGTNRSILLNQLKGGSSYSVVVPNKV</sequence>
<evidence type="ECO:0000256" key="1">
    <source>
        <dbReference type="SAM" id="MobiDB-lite"/>
    </source>
</evidence>
<proteinExistence type="predicted"/>
<dbReference type="AlphaFoldDB" id="A0A433SK36"/>
<dbReference type="GO" id="GO:0005667">
    <property type="term" value="C:transcription regulator complex"/>
    <property type="evidence" value="ECO:0007669"/>
    <property type="project" value="TreeGrafter"/>
</dbReference>
<feature type="compositionally biased region" description="Low complexity" evidence="1">
    <location>
        <begin position="184"/>
        <end position="198"/>
    </location>
</feature>
<accession>A0A433SK36</accession>
<name>A0A433SK36_ELYCH</name>
<dbReference type="GO" id="GO:2000134">
    <property type="term" value="P:negative regulation of G1/S transition of mitotic cell cycle"/>
    <property type="evidence" value="ECO:0007669"/>
    <property type="project" value="TreeGrafter"/>
</dbReference>
<dbReference type="SMART" id="SM01368">
    <property type="entry name" value="RB_A"/>
    <property type="match status" value="1"/>
</dbReference>
<dbReference type="Pfam" id="PF01858">
    <property type="entry name" value="RB_A"/>
    <property type="match status" value="1"/>
</dbReference>
<dbReference type="EMBL" id="RQTK01001668">
    <property type="protein sequence ID" value="RUS69474.1"/>
    <property type="molecule type" value="Genomic_DNA"/>
</dbReference>
<comment type="caution">
    <text evidence="3">The sequence shown here is derived from an EMBL/GenBank/DDBJ whole genome shotgun (WGS) entry which is preliminary data.</text>
</comment>
<dbReference type="Gene3D" id="1.10.472.10">
    <property type="entry name" value="Cyclin-like"/>
    <property type="match status" value="1"/>
</dbReference>
<dbReference type="GO" id="GO:0005634">
    <property type="term" value="C:nucleus"/>
    <property type="evidence" value="ECO:0007669"/>
    <property type="project" value="InterPro"/>
</dbReference>
<keyword evidence="4" id="KW-1185">Reference proteome</keyword>
<feature type="region of interest" description="Disordered" evidence="1">
    <location>
        <begin position="184"/>
        <end position="203"/>
    </location>
</feature>
<dbReference type="GO" id="GO:0000977">
    <property type="term" value="F:RNA polymerase II transcription regulatory region sequence-specific DNA binding"/>
    <property type="evidence" value="ECO:0007669"/>
    <property type="project" value="TreeGrafter"/>
</dbReference>
<dbReference type="InterPro" id="IPR036915">
    <property type="entry name" value="Cyclin-like_sf"/>
</dbReference>
<dbReference type="Proteomes" id="UP000271974">
    <property type="component" value="Unassembled WGS sequence"/>
</dbReference>
<dbReference type="PANTHER" id="PTHR13742">
    <property type="entry name" value="RETINOBLASTOMA-ASSOCIATED PROTEIN RB -RELATED"/>
    <property type="match status" value="1"/>
</dbReference>
<feature type="domain" description="Retinoblastoma-associated protein A-box" evidence="2">
    <location>
        <begin position="1"/>
        <end position="81"/>
    </location>
</feature>
<dbReference type="SUPFAM" id="SSF47954">
    <property type="entry name" value="Cyclin-like"/>
    <property type="match status" value="1"/>
</dbReference>
<organism evidence="3 4">
    <name type="scientific">Elysia chlorotica</name>
    <name type="common">Eastern emerald elysia</name>
    <name type="synonym">Sea slug</name>
    <dbReference type="NCBI Taxonomy" id="188477"/>
    <lineage>
        <taxon>Eukaryota</taxon>
        <taxon>Metazoa</taxon>
        <taxon>Spiralia</taxon>
        <taxon>Lophotrochozoa</taxon>
        <taxon>Mollusca</taxon>
        <taxon>Gastropoda</taxon>
        <taxon>Heterobranchia</taxon>
        <taxon>Euthyneura</taxon>
        <taxon>Panpulmonata</taxon>
        <taxon>Sacoglossa</taxon>
        <taxon>Placobranchoidea</taxon>
        <taxon>Plakobranchidae</taxon>
        <taxon>Elysia</taxon>
    </lineage>
</organism>
<evidence type="ECO:0000313" key="4">
    <source>
        <dbReference type="Proteomes" id="UP000271974"/>
    </source>
</evidence>
<gene>
    <name evidence="3" type="ORF">EGW08_022768</name>
</gene>
<dbReference type="GO" id="GO:0006357">
    <property type="term" value="P:regulation of transcription by RNA polymerase II"/>
    <property type="evidence" value="ECO:0007669"/>
    <property type="project" value="InterPro"/>
</dbReference>
<evidence type="ECO:0000259" key="2">
    <source>
        <dbReference type="SMART" id="SM01368"/>
    </source>
</evidence>
<dbReference type="GO" id="GO:0030154">
    <property type="term" value="P:cell differentiation"/>
    <property type="evidence" value="ECO:0007669"/>
    <property type="project" value="TreeGrafter"/>
</dbReference>
<dbReference type="InterPro" id="IPR028309">
    <property type="entry name" value="RB_fam"/>
</dbReference>
<protein>
    <recommendedName>
        <fullName evidence="2">Retinoblastoma-associated protein A-box domain-containing protein</fullName>
    </recommendedName>
</protein>
<dbReference type="STRING" id="188477.A0A433SK36"/>
<dbReference type="PANTHER" id="PTHR13742:SF17">
    <property type="entry name" value="RE32990P-RELATED"/>
    <property type="match status" value="1"/>
</dbReference>